<dbReference type="GO" id="GO:0004674">
    <property type="term" value="F:protein serine/threonine kinase activity"/>
    <property type="evidence" value="ECO:0007669"/>
    <property type="project" value="TreeGrafter"/>
</dbReference>
<dbReference type="InterPro" id="IPR000719">
    <property type="entry name" value="Prot_kinase_dom"/>
</dbReference>
<feature type="domain" description="Protein kinase" evidence="1">
    <location>
        <begin position="1"/>
        <end position="305"/>
    </location>
</feature>
<dbReference type="PROSITE" id="PS50011">
    <property type="entry name" value="PROTEIN_KINASE_DOM"/>
    <property type="match status" value="1"/>
</dbReference>
<dbReference type="STRING" id="1231657.A0A1Y2A366"/>
<accession>A0A1Y2A366</accession>
<comment type="caution">
    <text evidence="2">The sequence shown here is derived from an EMBL/GenBank/DDBJ whole genome shotgun (WGS) entry which is preliminary data.</text>
</comment>
<dbReference type="EMBL" id="MCFA01000015">
    <property type="protein sequence ID" value="ORY16959.1"/>
    <property type="molecule type" value="Genomic_DNA"/>
</dbReference>
<dbReference type="PANTHER" id="PTHR44167:SF24">
    <property type="entry name" value="SERINE_THREONINE-PROTEIN KINASE CHK2"/>
    <property type="match status" value="1"/>
</dbReference>
<name>A0A1Y2A366_9PLEO</name>
<dbReference type="GO" id="GO:0044773">
    <property type="term" value="P:mitotic DNA damage checkpoint signaling"/>
    <property type="evidence" value="ECO:0007669"/>
    <property type="project" value="TreeGrafter"/>
</dbReference>
<protein>
    <submittedName>
        <fullName evidence="2">Kinase-like domain-containing protein</fullName>
    </submittedName>
</protein>
<evidence type="ECO:0000313" key="2">
    <source>
        <dbReference type="EMBL" id="ORY16959.1"/>
    </source>
</evidence>
<keyword evidence="2" id="KW-0808">Transferase</keyword>
<dbReference type="OrthoDB" id="10252171at2759"/>
<dbReference type="GO" id="GO:0005634">
    <property type="term" value="C:nucleus"/>
    <property type="evidence" value="ECO:0007669"/>
    <property type="project" value="TreeGrafter"/>
</dbReference>
<keyword evidence="3" id="KW-1185">Reference proteome</keyword>
<proteinExistence type="predicted"/>
<gene>
    <name evidence="2" type="ORF">BCR34DRAFT_622160</name>
</gene>
<evidence type="ECO:0000313" key="3">
    <source>
        <dbReference type="Proteomes" id="UP000193144"/>
    </source>
</evidence>
<organism evidence="2 3">
    <name type="scientific">Clohesyomyces aquaticus</name>
    <dbReference type="NCBI Taxonomy" id="1231657"/>
    <lineage>
        <taxon>Eukaryota</taxon>
        <taxon>Fungi</taxon>
        <taxon>Dikarya</taxon>
        <taxon>Ascomycota</taxon>
        <taxon>Pezizomycotina</taxon>
        <taxon>Dothideomycetes</taxon>
        <taxon>Pleosporomycetidae</taxon>
        <taxon>Pleosporales</taxon>
        <taxon>Lindgomycetaceae</taxon>
        <taxon>Clohesyomyces</taxon>
    </lineage>
</organism>
<dbReference type="Pfam" id="PF00069">
    <property type="entry name" value="Pkinase"/>
    <property type="match status" value="1"/>
</dbReference>
<dbReference type="GO" id="GO:0005524">
    <property type="term" value="F:ATP binding"/>
    <property type="evidence" value="ECO:0007669"/>
    <property type="project" value="InterPro"/>
</dbReference>
<dbReference type="InterPro" id="IPR011009">
    <property type="entry name" value="Kinase-like_dom_sf"/>
</dbReference>
<evidence type="ECO:0000259" key="1">
    <source>
        <dbReference type="PROSITE" id="PS50011"/>
    </source>
</evidence>
<dbReference type="SUPFAM" id="SSF56112">
    <property type="entry name" value="Protein kinase-like (PK-like)"/>
    <property type="match status" value="1"/>
</dbReference>
<reference evidence="2 3" key="1">
    <citation type="submission" date="2016-07" db="EMBL/GenBank/DDBJ databases">
        <title>Pervasive Adenine N6-methylation of Active Genes in Fungi.</title>
        <authorList>
            <consortium name="DOE Joint Genome Institute"/>
            <person name="Mondo S.J."/>
            <person name="Dannebaum R.O."/>
            <person name="Kuo R.C."/>
            <person name="Labutti K."/>
            <person name="Haridas S."/>
            <person name="Kuo A."/>
            <person name="Salamov A."/>
            <person name="Ahrendt S.R."/>
            <person name="Lipzen A."/>
            <person name="Sullivan W."/>
            <person name="Andreopoulos W.B."/>
            <person name="Clum A."/>
            <person name="Lindquist E."/>
            <person name="Daum C."/>
            <person name="Ramamoorthy G.K."/>
            <person name="Gryganskyi A."/>
            <person name="Culley D."/>
            <person name="Magnuson J.K."/>
            <person name="James T.Y."/>
            <person name="O'Malley M.A."/>
            <person name="Stajich J.E."/>
            <person name="Spatafora J.W."/>
            <person name="Visel A."/>
            <person name="Grigoriev I.V."/>
        </authorList>
    </citation>
    <scope>NUCLEOTIDE SEQUENCE [LARGE SCALE GENOMIC DNA]</scope>
    <source>
        <strain evidence="2 3">CBS 115471</strain>
    </source>
</reference>
<dbReference type="SMART" id="SM00220">
    <property type="entry name" value="S_TKc"/>
    <property type="match status" value="1"/>
</dbReference>
<dbReference type="PANTHER" id="PTHR44167">
    <property type="entry name" value="OVARIAN-SPECIFIC SERINE/THREONINE-PROTEIN KINASE LOK-RELATED"/>
    <property type="match status" value="1"/>
</dbReference>
<dbReference type="Gene3D" id="1.10.510.10">
    <property type="entry name" value="Transferase(Phosphotransferase) domain 1"/>
    <property type="match status" value="1"/>
</dbReference>
<keyword evidence="2" id="KW-0418">Kinase</keyword>
<sequence length="326" mass="37126">MLLNRLAHPTIFKRVSLRSAIRMVSTLVGQSGRVYVQGELIQRHREDEKLNIYKAEYSFVYKRVPRPFFNLSQRLAAEFAGSRIHTILSYFDGTLLRLIQEDPNLSSPERRKIMRHVGEAIQELHHKDWIHIDVKPDNVLLNWTIDKEGTRTITDTVLGDFDIAFKSEGGKPRNAPFAIGNAKWRSPEGQTGKGVTKASDIFSYGLVCIYCIGGRGLLIIDNWQDLVDNGVTPEQEIQIGDEEWCAPLRESWAVAERAIQENPERRFTHWGKDIGVSGVAMLSGMTNLDPKARSTINQVLASPWWQEQCYSLSRTPSFVLVYVRQS</sequence>
<dbReference type="AlphaFoldDB" id="A0A1Y2A366"/>
<dbReference type="Proteomes" id="UP000193144">
    <property type="component" value="Unassembled WGS sequence"/>
</dbReference>